<accession>A0AAP2DU15</accession>
<dbReference type="Gene3D" id="1.10.357.10">
    <property type="entry name" value="Tetracycline Repressor, domain 2"/>
    <property type="match status" value="1"/>
</dbReference>
<dbReference type="SUPFAM" id="SSF48498">
    <property type="entry name" value="Tetracyclin repressor-like, C-terminal domain"/>
    <property type="match status" value="1"/>
</dbReference>
<reference evidence="4 5" key="1">
    <citation type="submission" date="2021-05" db="EMBL/GenBank/DDBJ databases">
        <title>A Polyphasic approach of four new species of the genus Ohtaekwangia: Ohtaekwangia histidinii sp. nov., Ohtaekwangia cretensis sp. nov., Ohtaekwangia indiensis sp. nov., Ohtaekwangia reichenbachii sp. nov. from diverse environment.</title>
        <authorList>
            <person name="Octaviana S."/>
        </authorList>
    </citation>
    <scope>NUCLEOTIDE SEQUENCE [LARGE SCALE GENOMIC DNA]</scope>
    <source>
        <strain evidence="4 5">PWU4</strain>
    </source>
</reference>
<evidence type="ECO:0000256" key="1">
    <source>
        <dbReference type="ARBA" id="ARBA00023125"/>
    </source>
</evidence>
<dbReference type="PROSITE" id="PS50977">
    <property type="entry name" value="HTH_TETR_2"/>
    <property type="match status" value="1"/>
</dbReference>
<feature type="DNA-binding region" description="H-T-H motif" evidence="2">
    <location>
        <begin position="35"/>
        <end position="54"/>
    </location>
</feature>
<dbReference type="InterPro" id="IPR009057">
    <property type="entry name" value="Homeodomain-like_sf"/>
</dbReference>
<name>A0AAP2DU15_9BACT</name>
<dbReference type="Pfam" id="PF00440">
    <property type="entry name" value="TetR_N"/>
    <property type="match status" value="1"/>
</dbReference>
<comment type="caution">
    <text evidence="4">The sequence shown here is derived from an EMBL/GenBank/DDBJ whole genome shotgun (WGS) entry which is preliminary data.</text>
</comment>
<dbReference type="PRINTS" id="PR00455">
    <property type="entry name" value="HTHTETR"/>
</dbReference>
<evidence type="ECO:0000313" key="4">
    <source>
        <dbReference type="EMBL" id="MBT1701323.1"/>
    </source>
</evidence>
<dbReference type="EMBL" id="JAHESF010000065">
    <property type="protein sequence ID" value="MBT1701323.1"/>
    <property type="molecule type" value="Genomic_DNA"/>
</dbReference>
<evidence type="ECO:0000256" key="2">
    <source>
        <dbReference type="PROSITE-ProRule" id="PRU00335"/>
    </source>
</evidence>
<dbReference type="RefSeq" id="WP_254170005.1">
    <property type="nucleotide sequence ID" value="NZ_JAHESF010000065.1"/>
</dbReference>
<protein>
    <submittedName>
        <fullName evidence="4">TetR/AcrR family transcriptional regulator</fullName>
    </submittedName>
</protein>
<proteinExistence type="predicted"/>
<dbReference type="AlphaFoldDB" id="A0AAP2DU15"/>
<feature type="domain" description="HTH tetR-type" evidence="3">
    <location>
        <begin position="12"/>
        <end position="72"/>
    </location>
</feature>
<keyword evidence="1 2" id="KW-0238">DNA-binding</keyword>
<dbReference type="InterPro" id="IPR001647">
    <property type="entry name" value="HTH_TetR"/>
</dbReference>
<sequence>MNVHIPTMPKQDNKKQDIIQAALTLFATQGYASTPVSLIAKTAGVSQGLMYNFFTSKEELLREMVSMGAADIASSMKSYDTITDPAEAIRTHVLTTVAIIEQHKEFWRLLHAVRLQGQVIRTVEDQFRQITTTVTAVFEKVFRKLKYPNPKLEAILFLTQIDGLVILYLQDETTPLKKLAHQLINRYIE</sequence>
<gene>
    <name evidence="4" type="ORF">KK083_30805</name>
</gene>
<dbReference type="InterPro" id="IPR050624">
    <property type="entry name" value="HTH-type_Tx_Regulator"/>
</dbReference>
<organism evidence="4 5">
    <name type="scientific">Chryseosolibacter histidini</name>
    <dbReference type="NCBI Taxonomy" id="2782349"/>
    <lineage>
        <taxon>Bacteria</taxon>
        <taxon>Pseudomonadati</taxon>
        <taxon>Bacteroidota</taxon>
        <taxon>Cytophagia</taxon>
        <taxon>Cytophagales</taxon>
        <taxon>Chryseotaleaceae</taxon>
        <taxon>Chryseosolibacter</taxon>
    </lineage>
</organism>
<dbReference type="PANTHER" id="PTHR43479">
    <property type="entry name" value="ACREF/ENVCD OPERON REPRESSOR-RELATED"/>
    <property type="match status" value="1"/>
</dbReference>
<dbReference type="InterPro" id="IPR036271">
    <property type="entry name" value="Tet_transcr_reg_TetR-rel_C_sf"/>
</dbReference>
<dbReference type="PANTHER" id="PTHR43479:SF11">
    <property type="entry name" value="ACREF_ENVCD OPERON REPRESSOR-RELATED"/>
    <property type="match status" value="1"/>
</dbReference>
<keyword evidence="5" id="KW-1185">Reference proteome</keyword>
<evidence type="ECO:0000259" key="3">
    <source>
        <dbReference type="PROSITE" id="PS50977"/>
    </source>
</evidence>
<dbReference type="GO" id="GO:0003677">
    <property type="term" value="F:DNA binding"/>
    <property type="evidence" value="ECO:0007669"/>
    <property type="project" value="UniProtKB-UniRule"/>
</dbReference>
<dbReference type="Proteomes" id="UP001319200">
    <property type="component" value="Unassembled WGS sequence"/>
</dbReference>
<dbReference type="SUPFAM" id="SSF46689">
    <property type="entry name" value="Homeodomain-like"/>
    <property type="match status" value="1"/>
</dbReference>
<evidence type="ECO:0000313" key="5">
    <source>
        <dbReference type="Proteomes" id="UP001319200"/>
    </source>
</evidence>